<dbReference type="Pfam" id="PF01546">
    <property type="entry name" value="Peptidase_M20"/>
    <property type="match status" value="1"/>
</dbReference>
<evidence type="ECO:0000259" key="1">
    <source>
        <dbReference type="Pfam" id="PF07687"/>
    </source>
</evidence>
<dbReference type="InterPro" id="IPR036264">
    <property type="entry name" value="Bact_exopeptidase_dim_dom"/>
</dbReference>
<dbReference type="InterPro" id="IPR002933">
    <property type="entry name" value="Peptidase_M20"/>
</dbReference>
<dbReference type="Proteomes" id="UP000585905">
    <property type="component" value="Unassembled WGS sequence"/>
</dbReference>
<name>A0A839EBA6_9MICO</name>
<protein>
    <submittedName>
        <fullName evidence="2">Amidohydrolase</fullName>
        <ecNumber evidence="2">3.5.1.-</ecNumber>
    </submittedName>
</protein>
<keyword evidence="3" id="KW-1185">Reference proteome</keyword>
<sequence length="415" mass="43590">MSPLSLALTSLAARWNSALERELPAAEELRRELHREPRLSGSEHPTTARLVAALSDAVRVESVADAGGVGRIGPSDGPAIAIRAELDALPLAEATGAEFRSGNGAMHACGHDVHQAALVALVRAAEGLELPLGLVTLLQPREESYPSGALDMVEAGVLDRWAVAHVIGAHVHPGVRPGAVASGGGFINAAADEIDIRVHGRGGHAAYPHLASDTVAAIAQIALSLPEVTRRTVSPLRPALISIGTLSAGEGAANVLPGEGRVFATMRTTDPADRQPLFEAVRRMVEHVAAAFGVQADVLRIEGEPALINDVYLAADADDWLARLGVDGAEPMRSLGADDFSYFCAEVPSLMMFVGVETPDRDPQPSLHDPHFLPDDSAVGAVARALLAGYLAAAERVLGIEHHRSDFTEREEARA</sequence>
<feature type="domain" description="Peptidase M20 dimerisation" evidence="1">
    <location>
        <begin position="194"/>
        <end position="289"/>
    </location>
</feature>
<dbReference type="AlphaFoldDB" id="A0A839EBA6"/>
<evidence type="ECO:0000313" key="3">
    <source>
        <dbReference type="Proteomes" id="UP000585905"/>
    </source>
</evidence>
<dbReference type="EC" id="3.5.1.-" evidence="2"/>
<accession>A0A839EBA6</accession>
<dbReference type="GO" id="GO:0016787">
    <property type="term" value="F:hydrolase activity"/>
    <property type="evidence" value="ECO:0007669"/>
    <property type="project" value="UniProtKB-KW"/>
</dbReference>
<proteinExistence type="predicted"/>
<dbReference type="Gene3D" id="3.40.630.10">
    <property type="entry name" value="Zn peptidases"/>
    <property type="match status" value="1"/>
</dbReference>
<reference evidence="2 3" key="1">
    <citation type="submission" date="2020-07" db="EMBL/GenBank/DDBJ databases">
        <title>Sequencing the genomes of 1000 actinobacteria strains.</title>
        <authorList>
            <person name="Klenk H.-P."/>
        </authorList>
    </citation>
    <scope>NUCLEOTIDE SEQUENCE [LARGE SCALE GENOMIC DNA]</scope>
    <source>
        <strain evidence="2 3">DSM 19663</strain>
    </source>
</reference>
<gene>
    <name evidence="2" type="ORF">FHX53_002100</name>
</gene>
<dbReference type="SUPFAM" id="SSF53187">
    <property type="entry name" value="Zn-dependent exopeptidases"/>
    <property type="match status" value="1"/>
</dbReference>
<dbReference type="SUPFAM" id="SSF55031">
    <property type="entry name" value="Bacterial exopeptidase dimerisation domain"/>
    <property type="match status" value="1"/>
</dbReference>
<dbReference type="InterPro" id="IPR017439">
    <property type="entry name" value="Amidohydrolase"/>
</dbReference>
<dbReference type="CDD" id="cd03886">
    <property type="entry name" value="M20_Acy1"/>
    <property type="match status" value="1"/>
</dbReference>
<organism evidence="2 3">
    <name type="scientific">Microcella alkalica</name>
    <dbReference type="NCBI Taxonomy" id="355930"/>
    <lineage>
        <taxon>Bacteria</taxon>
        <taxon>Bacillati</taxon>
        <taxon>Actinomycetota</taxon>
        <taxon>Actinomycetes</taxon>
        <taxon>Micrococcales</taxon>
        <taxon>Microbacteriaceae</taxon>
        <taxon>Microcella</taxon>
    </lineage>
</organism>
<keyword evidence="2" id="KW-0378">Hydrolase</keyword>
<dbReference type="PANTHER" id="PTHR11014">
    <property type="entry name" value="PEPTIDASE M20 FAMILY MEMBER"/>
    <property type="match status" value="1"/>
</dbReference>
<evidence type="ECO:0000313" key="2">
    <source>
        <dbReference type="EMBL" id="MBA8848496.1"/>
    </source>
</evidence>
<dbReference type="EMBL" id="JACGWX010000005">
    <property type="protein sequence ID" value="MBA8848496.1"/>
    <property type="molecule type" value="Genomic_DNA"/>
</dbReference>
<dbReference type="InterPro" id="IPR011650">
    <property type="entry name" value="Peptidase_M20_dimer"/>
</dbReference>
<dbReference type="Gene3D" id="3.30.70.360">
    <property type="match status" value="1"/>
</dbReference>
<dbReference type="PANTHER" id="PTHR11014:SF63">
    <property type="entry name" value="METALLOPEPTIDASE, PUTATIVE (AFU_ORTHOLOGUE AFUA_6G09600)-RELATED"/>
    <property type="match status" value="1"/>
</dbReference>
<dbReference type="NCBIfam" id="TIGR01891">
    <property type="entry name" value="amidohydrolases"/>
    <property type="match status" value="1"/>
</dbReference>
<dbReference type="RefSeq" id="WP_343050962.1">
    <property type="nucleotide sequence ID" value="NZ_BAAAOV010000006.1"/>
</dbReference>
<comment type="caution">
    <text evidence="2">The sequence shown here is derived from an EMBL/GenBank/DDBJ whole genome shotgun (WGS) entry which is preliminary data.</text>
</comment>
<dbReference type="Pfam" id="PF07687">
    <property type="entry name" value="M20_dimer"/>
    <property type="match status" value="1"/>
</dbReference>